<evidence type="ECO:0000313" key="2">
    <source>
        <dbReference type="Proteomes" id="UP000239001"/>
    </source>
</evidence>
<name>A0A2T1LVF8_9CHRO</name>
<gene>
    <name evidence="1" type="ORF">C7H19_15830</name>
</gene>
<organism evidence="1 2">
    <name type="scientific">Aphanothece hegewaldii CCALA 016</name>
    <dbReference type="NCBI Taxonomy" id="2107694"/>
    <lineage>
        <taxon>Bacteria</taxon>
        <taxon>Bacillati</taxon>
        <taxon>Cyanobacteriota</taxon>
        <taxon>Cyanophyceae</taxon>
        <taxon>Oscillatoriophycideae</taxon>
        <taxon>Chroococcales</taxon>
        <taxon>Aphanothecaceae</taxon>
        <taxon>Aphanothece</taxon>
    </lineage>
</organism>
<evidence type="ECO:0000313" key="1">
    <source>
        <dbReference type="EMBL" id="PSF35705.1"/>
    </source>
</evidence>
<sequence>MQLSANVFDEVVQYLDTHEETLRIKKLIFCLCKKYWENDPNIVNRVSTEELLQELIDLRPSSDQLTFSVYKLVKTLNRPKVYAVVAKVIIDEVGKLYNTPSPSIHKTEFVPSEFDTNPNTELEIEQELSEEQIILEKITNYLANHQEVERLKKLIFATTKNKWENNSAIIDSYGLKNLIWELRQSNTTKNKLKESLYRIAENINKKTLYVAIADLIIRQMDSLYVQVNLANGHQKTVNIDEAQVYDTQIIHVKQELNPSQKSVETSIIDFQDLKTEVNIVLPVTPPVTVTASKSRDYDPFELRLDIMQYTNPLRAKIILYSVLFHPWDQSGQDWSTLGSMTLDDLLEQLIQKDRTLKEIESRLYAAAKMLNDPDTNVQTAGIIVQALQRIL</sequence>
<accession>A0A2T1LVF8</accession>
<dbReference type="RefSeq" id="WP_106457893.1">
    <property type="nucleotide sequence ID" value="NZ_PXOH01000018.1"/>
</dbReference>
<dbReference type="AlphaFoldDB" id="A0A2T1LVF8"/>
<protein>
    <submittedName>
        <fullName evidence="1">Uncharacterized protein</fullName>
    </submittedName>
</protein>
<dbReference type="Proteomes" id="UP000239001">
    <property type="component" value="Unassembled WGS sequence"/>
</dbReference>
<reference evidence="1 2" key="2">
    <citation type="submission" date="2018-03" db="EMBL/GenBank/DDBJ databases">
        <authorList>
            <person name="Keele B.F."/>
        </authorList>
    </citation>
    <scope>NUCLEOTIDE SEQUENCE [LARGE SCALE GENOMIC DNA]</scope>
    <source>
        <strain evidence="1 2">CCALA 016</strain>
    </source>
</reference>
<keyword evidence="2" id="KW-1185">Reference proteome</keyword>
<comment type="caution">
    <text evidence="1">The sequence shown here is derived from an EMBL/GenBank/DDBJ whole genome shotgun (WGS) entry which is preliminary data.</text>
</comment>
<dbReference type="EMBL" id="PXOH01000018">
    <property type="protein sequence ID" value="PSF35705.1"/>
    <property type="molecule type" value="Genomic_DNA"/>
</dbReference>
<proteinExistence type="predicted"/>
<dbReference type="OrthoDB" id="490422at2"/>
<reference evidence="1 2" key="1">
    <citation type="submission" date="2018-03" db="EMBL/GenBank/DDBJ databases">
        <title>The ancient ancestry and fast evolution of plastids.</title>
        <authorList>
            <person name="Moore K.R."/>
            <person name="Magnabosco C."/>
            <person name="Momper L."/>
            <person name="Gold D.A."/>
            <person name="Bosak T."/>
            <person name="Fournier G.P."/>
        </authorList>
    </citation>
    <scope>NUCLEOTIDE SEQUENCE [LARGE SCALE GENOMIC DNA]</scope>
    <source>
        <strain evidence="1 2">CCALA 016</strain>
    </source>
</reference>